<keyword evidence="1" id="KW-0812">Transmembrane</keyword>
<reference evidence="2 3" key="1">
    <citation type="journal article" date="2013" name="Genome Announc.">
        <title>Genome Sequence of Naphthalene-Degrading Soil Bacterium Pseudomonas putida CSV86.</title>
        <authorList>
            <person name="Phale P.S."/>
            <person name="Paliwal V."/>
            <person name="Raju S.C."/>
            <person name="Modak A."/>
            <person name="Purohit H.J."/>
        </authorList>
    </citation>
    <scope>NUCLEOTIDE SEQUENCE [LARGE SCALE GENOMIC DNA]</scope>
    <source>
        <strain evidence="2 3">CSV86</strain>
    </source>
</reference>
<feature type="transmembrane region" description="Helical" evidence="1">
    <location>
        <begin position="162"/>
        <end position="182"/>
    </location>
</feature>
<dbReference type="RefSeq" id="WP_158487697.1">
    <property type="nucleotide sequence ID" value="NZ_AMWJ02000001.1"/>
</dbReference>
<sequence>MKLKEKWKNLNKGYIDISREVYNKGFSAIGNLIFFPFFVFGFILFKNIGNDSIDIKTPFEVVFNWTLLGYSTLVSIASILLYLLIGQAFFKGFLARSIEMTMSLLFICLTGYSMKVVKCPFLGEPNKYSFIIFSEILVFCYLWLLIRFFVDNKIENKSKTLKTLQWVVIVLFIMLLLIPIFIS</sequence>
<organism evidence="2 3">
    <name type="scientific">Pseudomonas bharatica CSV86</name>
    <dbReference type="NCBI Taxonomy" id="1005395"/>
    <lineage>
        <taxon>Bacteria</taxon>
        <taxon>Pseudomonadati</taxon>
        <taxon>Pseudomonadota</taxon>
        <taxon>Gammaproteobacteria</taxon>
        <taxon>Pseudomonadales</taxon>
        <taxon>Pseudomonadaceae</taxon>
        <taxon>Pseudomonas</taxon>
        <taxon>Pseudomonas bharatica</taxon>
    </lineage>
</organism>
<gene>
    <name evidence="2" type="ORF">CSV86_004565</name>
</gene>
<feature type="transmembrane region" description="Helical" evidence="1">
    <location>
        <begin position="21"/>
        <end position="45"/>
    </location>
</feature>
<feature type="transmembrane region" description="Helical" evidence="1">
    <location>
        <begin position="65"/>
        <end position="85"/>
    </location>
</feature>
<keyword evidence="3" id="KW-1185">Reference proteome</keyword>
<evidence type="ECO:0008006" key="4">
    <source>
        <dbReference type="Google" id="ProtNLM"/>
    </source>
</evidence>
<proteinExistence type="predicted"/>
<accession>A0A7K4EB02</accession>
<feature type="transmembrane region" description="Helical" evidence="1">
    <location>
        <begin position="128"/>
        <end position="150"/>
    </location>
</feature>
<evidence type="ECO:0000313" key="3">
    <source>
        <dbReference type="Proteomes" id="UP000010448"/>
    </source>
</evidence>
<comment type="caution">
    <text evidence="2">The sequence shown here is derived from an EMBL/GenBank/DDBJ whole genome shotgun (WGS) entry which is preliminary data.</text>
</comment>
<evidence type="ECO:0000256" key="1">
    <source>
        <dbReference type="SAM" id="Phobius"/>
    </source>
</evidence>
<keyword evidence="1" id="KW-1133">Transmembrane helix</keyword>
<dbReference type="Proteomes" id="UP000010448">
    <property type="component" value="Unassembled WGS sequence"/>
</dbReference>
<name>A0A7K4EB02_9PSED</name>
<keyword evidence="1" id="KW-0472">Membrane</keyword>
<dbReference type="AlphaFoldDB" id="A0A7K4EB02"/>
<protein>
    <recommendedName>
        <fullName evidence="4">Yip1 domain-containing protein</fullName>
    </recommendedName>
</protein>
<dbReference type="EMBL" id="AMWJ02000001">
    <property type="protein sequence ID" value="NNJ14571.1"/>
    <property type="molecule type" value="Genomic_DNA"/>
</dbReference>
<feature type="transmembrane region" description="Helical" evidence="1">
    <location>
        <begin position="97"/>
        <end position="116"/>
    </location>
</feature>
<evidence type="ECO:0000313" key="2">
    <source>
        <dbReference type="EMBL" id="NNJ14571.1"/>
    </source>
</evidence>